<feature type="signal peptide" evidence="2">
    <location>
        <begin position="1"/>
        <end position="25"/>
    </location>
</feature>
<evidence type="ECO:0000313" key="3">
    <source>
        <dbReference type="EMBL" id="MDY5155610.1"/>
    </source>
</evidence>
<dbReference type="EMBL" id="JAWNGC010000014">
    <property type="protein sequence ID" value="MDY5155610.1"/>
    <property type="molecule type" value="Genomic_DNA"/>
</dbReference>
<evidence type="ECO:0008006" key="5">
    <source>
        <dbReference type="Google" id="ProtNLM"/>
    </source>
</evidence>
<feature type="chain" id="PRO_5043936876" description="Lipoprotein" evidence="2">
    <location>
        <begin position="26"/>
        <end position="300"/>
    </location>
</feature>
<dbReference type="PROSITE" id="PS51257">
    <property type="entry name" value="PROKAR_LIPOPROTEIN"/>
    <property type="match status" value="1"/>
</dbReference>
<accession>A0AAW9HZ98</accession>
<evidence type="ECO:0000256" key="2">
    <source>
        <dbReference type="SAM" id="SignalP"/>
    </source>
</evidence>
<keyword evidence="2" id="KW-0732">Signal</keyword>
<evidence type="ECO:0000256" key="1">
    <source>
        <dbReference type="SAM" id="MobiDB-lite"/>
    </source>
</evidence>
<dbReference type="RefSeq" id="WP_320756738.1">
    <property type="nucleotide sequence ID" value="NZ_JAWNGC010000014.1"/>
</dbReference>
<protein>
    <recommendedName>
        <fullName evidence="5">Lipoprotein</fullName>
    </recommendedName>
</protein>
<organism evidence="3 4">
    <name type="scientific">Actinotignum urinale</name>
    <dbReference type="NCBI Taxonomy" id="190146"/>
    <lineage>
        <taxon>Bacteria</taxon>
        <taxon>Bacillati</taxon>
        <taxon>Actinomycetota</taxon>
        <taxon>Actinomycetes</taxon>
        <taxon>Actinomycetales</taxon>
        <taxon>Actinomycetaceae</taxon>
        <taxon>Actinotignum</taxon>
    </lineage>
</organism>
<name>A0AAW9HZ98_9ACTO</name>
<dbReference type="Proteomes" id="UP001281731">
    <property type="component" value="Unassembled WGS sequence"/>
</dbReference>
<sequence length="300" mass="33607">MRFTRHILATLVAGALSLATLSACTSTESATSQLEPVTTVSALYTKLTAGEKYKEISGKEASSAVEKTLEKLPADTKETNPFNTSLHLFFNFDIEIRDPLEYEEDSGTKFNIDANLTIDANTQLGHISLEKQDPKEIDNIHFPFTADVWLSRNNDSSIQMYAQSHDKIRTTRVEAKDVRTTVPGFGRLLLTKQQIFNQPEKVHVFESKDSYILTGASSKDFILSFMDDPLESMNSVTTVAEVKVSKKTFEIQAMHVRSHLTSDDDEEFIFTTYVEKKPDITPLEELPFDPSTAVEKPGPQ</sequence>
<proteinExistence type="predicted"/>
<comment type="caution">
    <text evidence="3">The sequence shown here is derived from an EMBL/GenBank/DDBJ whole genome shotgun (WGS) entry which is preliminary data.</text>
</comment>
<dbReference type="AlphaFoldDB" id="A0AAW9HZ98"/>
<evidence type="ECO:0000313" key="4">
    <source>
        <dbReference type="Proteomes" id="UP001281731"/>
    </source>
</evidence>
<gene>
    <name evidence="3" type="ORF">R6G80_07750</name>
</gene>
<feature type="region of interest" description="Disordered" evidence="1">
    <location>
        <begin position="281"/>
        <end position="300"/>
    </location>
</feature>
<reference evidence="3" key="1">
    <citation type="submission" date="2023-10" db="EMBL/GenBank/DDBJ databases">
        <title>Whole Genome based description of the genera Actinobaculum and Actinotignum reveals a complex phylogenetic relationship within the species included in the genus Actinotignum.</title>
        <authorList>
            <person name="Jensen C.S."/>
            <person name="Dargis R."/>
            <person name="Kemp M."/>
            <person name="Christensen J.J."/>
        </authorList>
    </citation>
    <scope>NUCLEOTIDE SEQUENCE</scope>
    <source>
        <strain evidence="3">SLA_B511</strain>
    </source>
</reference>